<dbReference type="Proteomes" id="UP000076066">
    <property type="component" value="Chromosome"/>
</dbReference>
<accession>A0A143DB62</accession>
<dbReference type="InterPro" id="IPR041492">
    <property type="entry name" value="HAD_2"/>
</dbReference>
<dbReference type="GeneID" id="53315698"/>
<dbReference type="InterPro" id="IPR006439">
    <property type="entry name" value="HAD-SF_hydro_IA"/>
</dbReference>
<dbReference type="GO" id="GO:0006281">
    <property type="term" value="P:DNA repair"/>
    <property type="evidence" value="ECO:0007669"/>
    <property type="project" value="TreeGrafter"/>
</dbReference>
<evidence type="ECO:0000256" key="4">
    <source>
        <dbReference type="ARBA" id="ARBA00013078"/>
    </source>
</evidence>
<dbReference type="RefSeq" id="WP_066132153.1">
    <property type="nucleotide sequence ID" value="NZ_CP014525.1"/>
</dbReference>
<dbReference type="PANTHER" id="PTHR43434:SF1">
    <property type="entry name" value="PHOSPHOGLYCOLATE PHOSPHATASE"/>
    <property type="match status" value="1"/>
</dbReference>
<dbReference type="SFLD" id="SFLDS00003">
    <property type="entry name" value="Haloacid_Dehalogenase"/>
    <property type="match status" value="1"/>
</dbReference>
<dbReference type="SFLD" id="SFLDG01129">
    <property type="entry name" value="C1.5:_HAD__Beta-PGM__Phosphata"/>
    <property type="match status" value="1"/>
</dbReference>
<evidence type="ECO:0000313" key="5">
    <source>
        <dbReference type="EMBL" id="AMW33954.1"/>
    </source>
</evidence>
<comment type="similarity">
    <text evidence="3">Belongs to the HAD-like hydrolase superfamily. CbbY/CbbZ/Gph/YieH family.</text>
</comment>
<organism evidence="5 6">
    <name type="scientific">Haematospirillum jordaniae</name>
    <dbReference type="NCBI Taxonomy" id="1549855"/>
    <lineage>
        <taxon>Bacteria</taxon>
        <taxon>Pseudomonadati</taxon>
        <taxon>Pseudomonadota</taxon>
        <taxon>Alphaproteobacteria</taxon>
        <taxon>Rhodospirillales</taxon>
        <taxon>Novispirillaceae</taxon>
        <taxon>Haematospirillum</taxon>
    </lineage>
</organism>
<dbReference type="OrthoDB" id="9793014at2"/>
<dbReference type="InterPro" id="IPR023198">
    <property type="entry name" value="PGP-like_dom2"/>
</dbReference>
<evidence type="ECO:0000256" key="3">
    <source>
        <dbReference type="ARBA" id="ARBA00006171"/>
    </source>
</evidence>
<dbReference type="Pfam" id="PF13419">
    <property type="entry name" value="HAD_2"/>
    <property type="match status" value="1"/>
</dbReference>
<dbReference type="GO" id="GO:0008967">
    <property type="term" value="F:phosphoglycolate phosphatase activity"/>
    <property type="evidence" value="ECO:0007669"/>
    <property type="project" value="UniProtKB-EC"/>
</dbReference>
<dbReference type="STRING" id="1549855.AY555_00815"/>
<proteinExistence type="inferred from homology"/>
<gene>
    <name evidence="5" type="ORF">AY555_00815</name>
</gene>
<dbReference type="Gene3D" id="1.10.150.240">
    <property type="entry name" value="Putative phosphatase, domain 2"/>
    <property type="match status" value="1"/>
</dbReference>
<dbReference type="KEGG" id="hjo:AY555_00815"/>
<dbReference type="Gene3D" id="3.40.50.1000">
    <property type="entry name" value="HAD superfamily/HAD-like"/>
    <property type="match status" value="1"/>
</dbReference>
<reference evidence="5 6" key="1">
    <citation type="submission" date="2016-02" db="EMBL/GenBank/DDBJ databases">
        <title>Complete Genome of H5569, the type strain of the newly described species Haematospirillium jordaniae.</title>
        <authorList>
            <person name="Nicholson A.C."/>
            <person name="Humrighouse B.W."/>
            <person name="Loparov V."/>
            <person name="McQuiston J.R."/>
        </authorList>
    </citation>
    <scope>NUCLEOTIDE SEQUENCE [LARGE SCALE GENOMIC DNA]</scope>
    <source>
        <strain evidence="5 6">H5569</strain>
    </source>
</reference>
<sequence>MTTPLRLVLWDVDGTLLNSRFLILETMHEACRQERIACPSASLVARGTGLPLADMVAFVLPDYDAAVHQRVAVAYRRIFPALREKGDGHDRLFPHIRFVLDDLRKQEILMGLVTGMGRRGVLAFVERYGLADYFVTVGTADDGPGKPSPFLVLQAVRQTGAERKNTVVIGDTSFDMMMARAAGVSAIGVAWGNHDVSGLWQAGAEAVAEEPAVLPALIGRVLGRGQE</sequence>
<evidence type="ECO:0000313" key="6">
    <source>
        <dbReference type="Proteomes" id="UP000076066"/>
    </source>
</evidence>
<comment type="pathway">
    <text evidence="2">Organic acid metabolism; glycolate biosynthesis; glycolate from 2-phosphoglycolate: step 1/1.</text>
</comment>
<dbReference type="PROSITE" id="PS01228">
    <property type="entry name" value="COF_1"/>
    <property type="match status" value="1"/>
</dbReference>
<dbReference type="SUPFAM" id="SSF56784">
    <property type="entry name" value="HAD-like"/>
    <property type="match status" value="1"/>
</dbReference>
<dbReference type="EC" id="3.1.3.18" evidence="4"/>
<comment type="catalytic activity">
    <reaction evidence="1">
        <text>2-phosphoglycolate + H2O = glycolate + phosphate</text>
        <dbReference type="Rhea" id="RHEA:14369"/>
        <dbReference type="ChEBI" id="CHEBI:15377"/>
        <dbReference type="ChEBI" id="CHEBI:29805"/>
        <dbReference type="ChEBI" id="CHEBI:43474"/>
        <dbReference type="ChEBI" id="CHEBI:58033"/>
        <dbReference type="EC" id="3.1.3.18"/>
    </reaction>
</comment>
<evidence type="ECO:0000256" key="1">
    <source>
        <dbReference type="ARBA" id="ARBA00000830"/>
    </source>
</evidence>
<keyword evidence="6" id="KW-1185">Reference proteome</keyword>
<evidence type="ECO:0000256" key="2">
    <source>
        <dbReference type="ARBA" id="ARBA00004818"/>
    </source>
</evidence>
<dbReference type="GO" id="GO:0005829">
    <property type="term" value="C:cytosol"/>
    <property type="evidence" value="ECO:0007669"/>
    <property type="project" value="TreeGrafter"/>
</dbReference>
<dbReference type="InterPro" id="IPR036412">
    <property type="entry name" value="HAD-like_sf"/>
</dbReference>
<dbReference type="EMBL" id="CP014525">
    <property type="protein sequence ID" value="AMW33954.1"/>
    <property type="molecule type" value="Genomic_DNA"/>
</dbReference>
<dbReference type="PANTHER" id="PTHR43434">
    <property type="entry name" value="PHOSPHOGLYCOLATE PHOSPHATASE"/>
    <property type="match status" value="1"/>
</dbReference>
<dbReference type="NCBIfam" id="TIGR01549">
    <property type="entry name" value="HAD-SF-IA-v1"/>
    <property type="match status" value="1"/>
</dbReference>
<dbReference type="InterPro" id="IPR023214">
    <property type="entry name" value="HAD_sf"/>
</dbReference>
<name>A0A143DB62_9PROT</name>
<protein>
    <recommendedName>
        <fullName evidence="4">phosphoglycolate phosphatase</fullName>
        <ecNumber evidence="4">3.1.3.18</ecNumber>
    </recommendedName>
</protein>
<dbReference type="InterPro" id="IPR050155">
    <property type="entry name" value="HAD-like_hydrolase_sf"/>
</dbReference>
<dbReference type="AlphaFoldDB" id="A0A143DB62"/>